<comment type="catalytic activity">
    <reaction evidence="10">
        <text>L-threonyl-[protein] + FAD = FMN-L-threonyl-[protein] + AMP + H(+)</text>
        <dbReference type="Rhea" id="RHEA:36847"/>
        <dbReference type="Rhea" id="RHEA-COMP:11060"/>
        <dbReference type="Rhea" id="RHEA-COMP:11061"/>
        <dbReference type="ChEBI" id="CHEBI:15378"/>
        <dbReference type="ChEBI" id="CHEBI:30013"/>
        <dbReference type="ChEBI" id="CHEBI:57692"/>
        <dbReference type="ChEBI" id="CHEBI:74257"/>
        <dbReference type="ChEBI" id="CHEBI:456215"/>
        <dbReference type="EC" id="2.7.1.180"/>
    </reaction>
</comment>
<keyword evidence="6" id="KW-0479">Metal-binding</keyword>
<dbReference type="PANTHER" id="PTHR30040:SF2">
    <property type="entry name" value="FAD:PROTEIN FMN TRANSFERASE"/>
    <property type="match status" value="1"/>
</dbReference>
<evidence type="ECO:0000256" key="3">
    <source>
        <dbReference type="ARBA" id="ARBA00016337"/>
    </source>
</evidence>
<dbReference type="EMBL" id="BMLP01000001">
    <property type="protein sequence ID" value="GGO27890.1"/>
    <property type="molecule type" value="Genomic_DNA"/>
</dbReference>
<dbReference type="PANTHER" id="PTHR30040">
    <property type="entry name" value="THIAMINE BIOSYNTHESIS LIPOPROTEIN APBE"/>
    <property type="match status" value="1"/>
</dbReference>
<dbReference type="OrthoDB" id="9778595at2"/>
<protein>
    <recommendedName>
        <fullName evidence="3">FAD:protein FMN transferase</fullName>
        <ecNumber evidence="2">2.7.1.180</ecNumber>
    </recommendedName>
    <alternativeName>
        <fullName evidence="9">Flavin transferase</fullName>
    </alternativeName>
</protein>
<organism evidence="12 13">
    <name type="scientific">Gemmobacter aquaticus</name>
    <dbReference type="NCBI Taxonomy" id="490185"/>
    <lineage>
        <taxon>Bacteria</taxon>
        <taxon>Pseudomonadati</taxon>
        <taxon>Pseudomonadota</taxon>
        <taxon>Alphaproteobacteria</taxon>
        <taxon>Rhodobacterales</taxon>
        <taxon>Paracoccaceae</taxon>
        <taxon>Gemmobacter</taxon>
    </lineage>
</organism>
<evidence type="ECO:0000256" key="6">
    <source>
        <dbReference type="ARBA" id="ARBA00022723"/>
    </source>
</evidence>
<keyword evidence="13" id="KW-1185">Reference proteome</keyword>
<evidence type="ECO:0000256" key="5">
    <source>
        <dbReference type="ARBA" id="ARBA00022679"/>
    </source>
</evidence>
<feature type="chain" id="PRO_5039937966" description="FAD:protein FMN transferase" evidence="11">
    <location>
        <begin position="23"/>
        <end position="295"/>
    </location>
</feature>
<dbReference type="Proteomes" id="UP000598196">
    <property type="component" value="Unassembled WGS sequence"/>
</dbReference>
<sequence length="295" mass="30850">MKRRRFLAISAAALALPPAADAHSTSWQSQALGGQVRVDLRGGEGMNQRILSAIAAIIAEVEAAASLFRPDSALVRLNETGGLADPPPVLQDLLGLSDRLHAVTGGLFDPTVQPLWRALAERASAQAIAEARSRIGWHNVAHQDGVRLAPGQALTFNGIAQGYAADRVAAVLRRAGYGPALIDMGEFVALDGPFTLGIDDPTHGMLGQRQLSAGALATSSPAAQWLPGGTHILGPMDQAPVWSTITVEADSAVLADGLSTAFCLMPATMIRAACANLPEVRRVTAVTFEGEFLTL</sequence>
<dbReference type="GO" id="GO:0016740">
    <property type="term" value="F:transferase activity"/>
    <property type="evidence" value="ECO:0007669"/>
    <property type="project" value="UniProtKB-KW"/>
</dbReference>
<dbReference type="AlphaFoldDB" id="A0A917YJM6"/>
<dbReference type="GO" id="GO:0046872">
    <property type="term" value="F:metal ion binding"/>
    <property type="evidence" value="ECO:0007669"/>
    <property type="project" value="UniProtKB-KW"/>
</dbReference>
<keyword evidence="11" id="KW-0732">Signal</keyword>
<evidence type="ECO:0000256" key="2">
    <source>
        <dbReference type="ARBA" id="ARBA00011955"/>
    </source>
</evidence>
<dbReference type="EC" id="2.7.1.180" evidence="2"/>
<keyword evidence="8" id="KW-0460">Magnesium</keyword>
<comment type="caution">
    <text evidence="12">The sequence shown here is derived from an EMBL/GenBank/DDBJ whole genome shotgun (WGS) entry which is preliminary data.</text>
</comment>
<proteinExistence type="predicted"/>
<dbReference type="Gene3D" id="3.10.520.10">
    <property type="entry name" value="ApbE-like domains"/>
    <property type="match status" value="1"/>
</dbReference>
<comment type="cofactor">
    <cofactor evidence="1">
        <name>Mg(2+)</name>
        <dbReference type="ChEBI" id="CHEBI:18420"/>
    </cofactor>
</comment>
<feature type="signal peptide" evidence="11">
    <location>
        <begin position="1"/>
        <end position="22"/>
    </location>
</feature>
<evidence type="ECO:0000256" key="4">
    <source>
        <dbReference type="ARBA" id="ARBA00022630"/>
    </source>
</evidence>
<reference evidence="12 13" key="1">
    <citation type="journal article" date="2014" name="Int. J. Syst. Evol. Microbiol.">
        <title>Complete genome sequence of Corynebacterium casei LMG S-19264T (=DSM 44701T), isolated from a smear-ripened cheese.</title>
        <authorList>
            <consortium name="US DOE Joint Genome Institute (JGI-PGF)"/>
            <person name="Walter F."/>
            <person name="Albersmeier A."/>
            <person name="Kalinowski J."/>
            <person name="Ruckert C."/>
        </authorList>
    </citation>
    <scope>NUCLEOTIDE SEQUENCE [LARGE SCALE GENOMIC DNA]</scope>
    <source>
        <strain evidence="12 13">CGMCC 1.7029</strain>
    </source>
</reference>
<keyword evidence="4" id="KW-0285">Flavoprotein</keyword>
<dbReference type="SUPFAM" id="SSF143631">
    <property type="entry name" value="ApbE-like"/>
    <property type="match status" value="1"/>
</dbReference>
<evidence type="ECO:0000313" key="13">
    <source>
        <dbReference type="Proteomes" id="UP000598196"/>
    </source>
</evidence>
<gene>
    <name evidence="12" type="primary">nosX</name>
    <name evidence="12" type="ORF">GCM10010991_10170</name>
</gene>
<keyword evidence="5 12" id="KW-0808">Transferase</keyword>
<accession>A0A917YJM6</accession>
<dbReference type="InterPro" id="IPR024932">
    <property type="entry name" value="ApbE"/>
</dbReference>
<evidence type="ECO:0000256" key="8">
    <source>
        <dbReference type="ARBA" id="ARBA00022842"/>
    </source>
</evidence>
<evidence type="ECO:0000256" key="9">
    <source>
        <dbReference type="ARBA" id="ARBA00031306"/>
    </source>
</evidence>
<evidence type="ECO:0000256" key="10">
    <source>
        <dbReference type="ARBA" id="ARBA00048540"/>
    </source>
</evidence>
<evidence type="ECO:0000313" key="12">
    <source>
        <dbReference type="EMBL" id="GGO27890.1"/>
    </source>
</evidence>
<name>A0A917YJM6_9RHOB</name>
<dbReference type="RefSeq" id="WP_146285240.1">
    <property type="nucleotide sequence ID" value="NZ_BMLP01000001.1"/>
</dbReference>
<evidence type="ECO:0000256" key="11">
    <source>
        <dbReference type="SAM" id="SignalP"/>
    </source>
</evidence>
<keyword evidence="7" id="KW-0274">FAD</keyword>
<evidence type="ECO:0000256" key="1">
    <source>
        <dbReference type="ARBA" id="ARBA00001946"/>
    </source>
</evidence>
<dbReference type="Pfam" id="PF02424">
    <property type="entry name" value="ApbE"/>
    <property type="match status" value="1"/>
</dbReference>
<evidence type="ECO:0000256" key="7">
    <source>
        <dbReference type="ARBA" id="ARBA00022827"/>
    </source>
</evidence>
<dbReference type="InterPro" id="IPR003374">
    <property type="entry name" value="ApbE-like_sf"/>
</dbReference>